<reference evidence="2" key="1">
    <citation type="journal article" date="2020" name="Nature">
        <title>Giant virus diversity and host interactions through global metagenomics.</title>
        <authorList>
            <person name="Schulz F."/>
            <person name="Roux S."/>
            <person name="Paez-Espino D."/>
            <person name="Jungbluth S."/>
            <person name="Walsh D.A."/>
            <person name="Denef V.J."/>
            <person name="McMahon K.D."/>
            <person name="Konstantinidis K.T."/>
            <person name="Eloe-Fadrosh E.A."/>
            <person name="Kyrpides N.C."/>
            <person name="Woyke T."/>
        </authorList>
    </citation>
    <scope>NUCLEOTIDE SEQUENCE</scope>
    <source>
        <strain evidence="2">GVMAG-M-3300027963-41</strain>
    </source>
</reference>
<organism evidence="2">
    <name type="scientific">viral metagenome</name>
    <dbReference type="NCBI Taxonomy" id="1070528"/>
    <lineage>
        <taxon>unclassified sequences</taxon>
        <taxon>metagenomes</taxon>
        <taxon>organismal metagenomes</taxon>
    </lineage>
</organism>
<keyword evidence="1" id="KW-1133">Transmembrane helix</keyword>
<proteinExistence type="predicted"/>
<sequence>MRPVILLVLFTILLGCIFELLKAHVSPTRAFMIGLIITLGITFATYKLKEGLNYAFYPSQLRISGNVYAGTGSPMGNQFLSNIWMAPLTFESGNAYGNFNYQPYSGNPWS</sequence>
<feature type="transmembrane region" description="Helical" evidence="1">
    <location>
        <begin position="28"/>
        <end position="46"/>
    </location>
</feature>
<protein>
    <submittedName>
        <fullName evidence="2">Uncharacterized protein</fullName>
    </submittedName>
</protein>
<dbReference type="AlphaFoldDB" id="A0A6C0LN07"/>
<evidence type="ECO:0000313" key="2">
    <source>
        <dbReference type="EMBL" id="QHU31903.1"/>
    </source>
</evidence>
<dbReference type="EMBL" id="MN740533">
    <property type="protein sequence ID" value="QHU31903.1"/>
    <property type="molecule type" value="Genomic_DNA"/>
</dbReference>
<evidence type="ECO:0000256" key="1">
    <source>
        <dbReference type="SAM" id="Phobius"/>
    </source>
</evidence>
<accession>A0A6C0LN07</accession>
<keyword evidence="1" id="KW-0472">Membrane</keyword>
<dbReference type="PROSITE" id="PS51257">
    <property type="entry name" value="PROKAR_LIPOPROTEIN"/>
    <property type="match status" value="1"/>
</dbReference>
<name>A0A6C0LN07_9ZZZZ</name>
<keyword evidence="1" id="KW-0812">Transmembrane</keyword>